<sequence length="264" mass="31265">MSEEVTYADLKFQDSNKRENIQEFHQVGVKAGPAPPHVWRQRVLALTLLCLLLLIGMGVLGTIFFLTSKTEMEKLQNLQNFKEELQKNVSLQLMYNIDNSKKIRNLSITLQEMTTKLCYELYRKKPEHKCKPCPKEWMWHEDSCYRQFEKSLTWQDSVMLCSRHNASLVKIKNKSVLEFIKSQKLYNYWLGFSPRNYNNIYYQILEDTIISSNWYTGNKIYLNDRSYCGYIQSIYIYYDYCAIRKFVICEKLANAVKIGSTLIE</sequence>
<keyword evidence="3" id="KW-0597">Phosphoprotein</keyword>
<evidence type="ECO:0000256" key="4">
    <source>
        <dbReference type="ARBA" id="ARBA00022692"/>
    </source>
</evidence>
<dbReference type="SMART" id="SM00034">
    <property type="entry name" value="CLECT"/>
    <property type="match status" value="1"/>
</dbReference>
<keyword evidence="8 12" id="KW-0472">Membrane</keyword>
<keyword evidence="5 14" id="KW-0430">Lectin</keyword>
<evidence type="ECO:0000259" key="13">
    <source>
        <dbReference type="PROSITE" id="PS50041"/>
    </source>
</evidence>
<reference evidence="14 15" key="1">
    <citation type="journal article" date="2020" name="Nature">
        <title>Six reference-quality genomes reveal evolution of bat adaptations.</title>
        <authorList>
            <person name="Jebb D."/>
            <person name="Huang Z."/>
            <person name="Pippel M."/>
            <person name="Hughes G.M."/>
            <person name="Lavrichenko K."/>
            <person name="Devanna P."/>
            <person name="Winkler S."/>
            <person name="Jermiin L.S."/>
            <person name="Skirmuntt E.C."/>
            <person name="Katzourakis A."/>
            <person name="Burkitt-Gray L."/>
            <person name="Ray D.A."/>
            <person name="Sullivan K.A.M."/>
            <person name="Roscito J.G."/>
            <person name="Kirilenko B.M."/>
            <person name="Davalos L.M."/>
            <person name="Corthals A.P."/>
            <person name="Power M.L."/>
            <person name="Jones G."/>
            <person name="Ransome R.D."/>
            <person name="Dechmann D.K.N."/>
            <person name="Locatelli A.G."/>
            <person name="Puechmaille S.J."/>
            <person name="Fedrigo O."/>
            <person name="Jarvis E.D."/>
            <person name="Hiller M."/>
            <person name="Vernes S.C."/>
            <person name="Myers E.W."/>
            <person name="Teeling E.C."/>
        </authorList>
    </citation>
    <scope>NUCLEOTIDE SEQUENCE [LARGE SCALE GENOMIC DNA]</scope>
    <source>
        <strain evidence="14">MMolMol1</strain>
        <tissue evidence="14">Muscle</tissue>
    </source>
</reference>
<comment type="caution">
    <text evidence="14">The sequence shown here is derived from an EMBL/GenBank/DDBJ whole genome shotgun (WGS) entry which is preliminary data.</text>
</comment>
<feature type="domain" description="C-type lectin" evidence="13">
    <location>
        <begin position="140"/>
        <end position="250"/>
    </location>
</feature>
<keyword evidence="6" id="KW-0735">Signal-anchor</keyword>
<dbReference type="Pfam" id="PF00059">
    <property type="entry name" value="Lectin_C"/>
    <property type="match status" value="1"/>
</dbReference>
<dbReference type="InParanoid" id="A0A7J8FWW9"/>
<evidence type="ECO:0000256" key="10">
    <source>
        <dbReference type="ARBA" id="ARBA00023170"/>
    </source>
</evidence>
<dbReference type="InterPro" id="IPR042916">
    <property type="entry name" value="CLEC12A/B"/>
</dbReference>
<dbReference type="InterPro" id="IPR001304">
    <property type="entry name" value="C-type_lectin-like"/>
</dbReference>
<keyword evidence="2" id="KW-1003">Cell membrane</keyword>
<dbReference type="SUPFAM" id="SSF56436">
    <property type="entry name" value="C-type lectin-like"/>
    <property type="match status" value="1"/>
</dbReference>
<evidence type="ECO:0000256" key="11">
    <source>
        <dbReference type="ARBA" id="ARBA00023180"/>
    </source>
</evidence>
<dbReference type="FunCoup" id="A0A7J8FWW9">
    <property type="interactions" value="95"/>
</dbReference>
<evidence type="ECO:0000256" key="5">
    <source>
        <dbReference type="ARBA" id="ARBA00022734"/>
    </source>
</evidence>
<organism evidence="14 15">
    <name type="scientific">Molossus molossus</name>
    <name type="common">Pallas' mastiff bat</name>
    <name type="synonym">Vespertilio molossus</name>
    <dbReference type="NCBI Taxonomy" id="27622"/>
    <lineage>
        <taxon>Eukaryota</taxon>
        <taxon>Metazoa</taxon>
        <taxon>Chordata</taxon>
        <taxon>Craniata</taxon>
        <taxon>Vertebrata</taxon>
        <taxon>Euteleostomi</taxon>
        <taxon>Mammalia</taxon>
        <taxon>Eutheria</taxon>
        <taxon>Laurasiatheria</taxon>
        <taxon>Chiroptera</taxon>
        <taxon>Yangochiroptera</taxon>
        <taxon>Molossidae</taxon>
        <taxon>Molossus</taxon>
    </lineage>
</organism>
<keyword evidence="11" id="KW-0325">Glycoprotein</keyword>
<evidence type="ECO:0000313" key="15">
    <source>
        <dbReference type="Proteomes" id="UP000550707"/>
    </source>
</evidence>
<feature type="transmembrane region" description="Helical" evidence="12">
    <location>
        <begin position="43"/>
        <end position="66"/>
    </location>
</feature>
<dbReference type="GO" id="GO:0030246">
    <property type="term" value="F:carbohydrate binding"/>
    <property type="evidence" value="ECO:0007669"/>
    <property type="project" value="UniProtKB-KW"/>
</dbReference>
<keyword evidence="9" id="KW-1015">Disulfide bond</keyword>
<evidence type="ECO:0000256" key="2">
    <source>
        <dbReference type="ARBA" id="ARBA00022475"/>
    </source>
</evidence>
<keyword evidence="10" id="KW-0675">Receptor</keyword>
<keyword evidence="4 12" id="KW-0812">Transmembrane</keyword>
<evidence type="ECO:0000256" key="12">
    <source>
        <dbReference type="SAM" id="Phobius"/>
    </source>
</evidence>
<evidence type="ECO:0000256" key="3">
    <source>
        <dbReference type="ARBA" id="ARBA00022553"/>
    </source>
</evidence>
<dbReference type="Proteomes" id="UP000550707">
    <property type="component" value="Unassembled WGS sequence"/>
</dbReference>
<dbReference type="Gene3D" id="3.10.100.10">
    <property type="entry name" value="Mannose-Binding Protein A, subunit A"/>
    <property type="match status" value="1"/>
</dbReference>
<dbReference type="GO" id="GO:0005886">
    <property type="term" value="C:plasma membrane"/>
    <property type="evidence" value="ECO:0007669"/>
    <property type="project" value="UniProtKB-SubCell"/>
</dbReference>
<evidence type="ECO:0000256" key="1">
    <source>
        <dbReference type="ARBA" id="ARBA00004401"/>
    </source>
</evidence>
<name>A0A7J8FWW9_MOLMO</name>
<accession>A0A7J8FWW9</accession>
<dbReference type="PANTHER" id="PTHR47647:SF2">
    <property type="entry name" value="C-TYPE LECTIN DOMAIN FAMILY 12 MEMBER A"/>
    <property type="match status" value="1"/>
</dbReference>
<dbReference type="InterPro" id="IPR016187">
    <property type="entry name" value="CTDL_fold"/>
</dbReference>
<dbReference type="EMBL" id="JACASF010000010">
    <property type="protein sequence ID" value="KAF6451995.1"/>
    <property type="molecule type" value="Genomic_DNA"/>
</dbReference>
<proteinExistence type="predicted"/>
<gene>
    <name evidence="14" type="ORF">HJG59_002962</name>
</gene>
<comment type="subcellular location">
    <subcellularLocation>
        <location evidence="1">Cell membrane</location>
        <topology evidence="1">Single-pass type II membrane protein</topology>
    </subcellularLocation>
</comment>
<dbReference type="GO" id="GO:0030545">
    <property type="term" value="F:signaling receptor regulator activity"/>
    <property type="evidence" value="ECO:0007669"/>
    <property type="project" value="InterPro"/>
</dbReference>
<protein>
    <submittedName>
        <fullName evidence="14">C-type lectin domain family 12 member A</fullName>
    </submittedName>
</protein>
<dbReference type="PROSITE" id="PS50041">
    <property type="entry name" value="C_TYPE_LECTIN_2"/>
    <property type="match status" value="1"/>
</dbReference>
<evidence type="ECO:0000313" key="14">
    <source>
        <dbReference type="EMBL" id="KAF6451995.1"/>
    </source>
</evidence>
<dbReference type="InterPro" id="IPR033992">
    <property type="entry name" value="NKR-like_CTLD"/>
</dbReference>
<dbReference type="PANTHER" id="PTHR47647">
    <property type="entry name" value="C-TYPE LECTIN DOMAIN FAMILY 12 MEMBER B"/>
    <property type="match status" value="1"/>
</dbReference>
<evidence type="ECO:0000256" key="9">
    <source>
        <dbReference type="ARBA" id="ARBA00023157"/>
    </source>
</evidence>
<evidence type="ECO:0000256" key="7">
    <source>
        <dbReference type="ARBA" id="ARBA00022989"/>
    </source>
</evidence>
<dbReference type="InterPro" id="IPR016186">
    <property type="entry name" value="C-type_lectin-like/link_sf"/>
</dbReference>
<dbReference type="AlphaFoldDB" id="A0A7J8FWW9"/>
<keyword evidence="7 12" id="KW-1133">Transmembrane helix</keyword>
<evidence type="ECO:0000256" key="8">
    <source>
        <dbReference type="ARBA" id="ARBA00023136"/>
    </source>
</evidence>
<dbReference type="CDD" id="cd03593">
    <property type="entry name" value="CLECT_NK_receptors_like"/>
    <property type="match status" value="1"/>
</dbReference>
<dbReference type="OrthoDB" id="10059571at2759"/>
<evidence type="ECO:0000256" key="6">
    <source>
        <dbReference type="ARBA" id="ARBA00022968"/>
    </source>
</evidence>
<keyword evidence="15" id="KW-1185">Reference proteome</keyword>